<dbReference type="GO" id="GO:0006412">
    <property type="term" value="P:translation"/>
    <property type="evidence" value="ECO:0007669"/>
    <property type="project" value="InterPro"/>
</dbReference>
<keyword evidence="4" id="KW-0496">Mitochondrion</keyword>
<evidence type="ECO:0000256" key="5">
    <source>
        <dbReference type="ARBA" id="ARBA00023274"/>
    </source>
</evidence>
<evidence type="ECO:0000256" key="2">
    <source>
        <dbReference type="ARBA" id="ARBA00005677"/>
    </source>
</evidence>
<proteinExistence type="inferred from homology"/>
<evidence type="ECO:0000313" key="10">
    <source>
        <dbReference type="Proteomes" id="UP000694423"/>
    </source>
</evidence>
<feature type="region of interest" description="Disordered" evidence="8">
    <location>
        <begin position="153"/>
        <end position="173"/>
    </location>
</feature>
<protein>
    <recommendedName>
        <fullName evidence="6">Large ribosomal subunit protein mL49</fullName>
    </recommendedName>
    <alternativeName>
        <fullName evidence="7">39S ribosomal protein L49, mitochondrial</fullName>
    </alternativeName>
</protein>
<dbReference type="InterPro" id="IPR007740">
    <property type="entry name" value="Ribosomal_mL49"/>
</dbReference>
<keyword evidence="3" id="KW-0689">Ribosomal protein</keyword>
<evidence type="ECO:0000256" key="8">
    <source>
        <dbReference type="SAM" id="MobiDB-lite"/>
    </source>
</evidence>
<evidence type="ECO:0000256" key="6">
    <source>
        <dbReference type="ARBA" id="ARBA00035191"/>
    </source>
</evidence>
<dbReference type="GO" id="GO:0003735">
    <property type="term" value="F:structural constituent of ribosome"/>
    <property type="evidence" value="ECO:0007669"/>
    <property type="project" value="InterPro"/>
</dbReference>
<dbReference type="GO" id="GO:0005762">
    <property type="term" value="C:mitochondrial large ribosomal subunit"/>
    <property type="evidence" value="ECO:0007669"/>
    <property type="project" value="TreeGrafter"/>
</dbReference>
<dbReference type="Proteomes" id="UP000694423">
    <property type="component" value="Unplaced"/>
</dbReference>
<dbReference type="AlphaFoldDB" id="A0A8C4IYF3"/>
<evidence type="ECO:0000313" key="9">
    <source>
        <dbReference type="Ensembl" id="ENSDNVP00000000843.1"/>
    </source>
</evidence>
<keyword evidence="5" id="KW-0687">Ribonucleoprotein</keyword>
<reference evidence="9" key="2">
    <citation type="submission" date="2025-09" db="UniProtKB">
        <authorList>
            <consortium name="Ensembl"/>
        </authorList>
    </citation>
    <scope>IDENTIFICATION</scope>
</reference>
<comment type="subcellular location">
    <subcellularLocation>
        <location evidence="1">Mitochondrion</location>
    </subcellularLocation>
</comment>
<name>A0A8C4IYF3_DRONO</name>
<dbReference type="Gene3D" id="3.30.780.10">
    <property type="entry name" value="SUI1-like domain"/>
    <property type="match status" value="1"/>
</dbReference>
<evidence type="ECO:0000256" key="1">
    <source>
        <dbReference type="ARBA" id="ARBA00004173"/>
    </source>
</evidence>
<sequence length="173" mass="19307">MDTVLFLGAWGQQLGGLPLCRGSYHWPKFPPSVLVTWGWEASGAHGLVERPILPTCIASPLKKDKYPTPSGWGPQQDAPSALPRLVKCSRAHNVPVTGDITSSKRKMACMRKIGGDTWALEEEARELLVKLLGDVRHPQQRLLWHRLKAQSTEMGIKQRELSPPQKKQSEKKS</sequence>
<evidence type="ECO:0000256" key="4">
    <source>
        <dbReference type="ARBA" id="ARBA00023128"/>
    </source>
</evidence>
<organism evidence="9 10">
    <name type="scientific">Dromaius novaehollandiae</name>
    <name type="common">Emu</name>
    <dbReference type="NCBI Taxonomy" id="8790"/>
    <lineage>
        <taxon>Eukaryota</taxon>
        <taxon>Metazoa</taxon>
        <taxon>Chordata</taxon>
        <taxon>Craniata</taxon>
        <taxon>Vertebrata</taxon>
        <taxon>Euteleostomi</taxon>
        <taxon>Archelosauria</taxon>
        <taxon>Archosauria</taxon>
        <taxon>Dinosauria</taxon>
        <taxon>Saurischia</taxon>
        <taxon>Theropoda</taxon>
        <taxon>Coelurosauria</taxon>
        <taxon>Aves</taxon>
        <taxon>Palaeognathae</taxon>
        <taxon>Casuariiformes</taxon>
        <taxon>Dromaiidae</taxon>
        <taxon>Dromaius</taxon>
    </lineage>
</organism>
<dbReference type="Ensembl" id="ENSDNVT00000001022.1">
    <property type="protein sequence ID" value="ENSDNVP00000000843.1"/>
    <property type="gene ID" value="ENSDNVG00000000640.1"/>
</dbReference>
<evidence type="ECO:0000256" key="7">
    <source>
        <dbReference type="ARBA" id="ARBA00035545"/>
    </source>
</evidence>
<comment type="similarity">
    <text evidence="2">Belongs to the mitochondrion-specific ribosomal protein mL49 family.</text>
</comment>
<evidence type="ECO:0000256" key="3">
    <source>
        <dbReference type="ARBA" id="ARBA00022980"/>
    </source>
</evidence>
<reference evidence="9" key="1">
    <citation type="submission" date="2025-08" db="UniProtKB">
        <authorList>
            <consortium name="Ensembl"/>
        </authorList>
    </citation>
    <scope>IDENTIFICATION</scope>
</reference>
<dbReference type="PANTHER" id="PTHR13477">
    <property type="entry name" value="MITOCHONDRIAL 39S RIBOSOMAL PROTEIN L49"/>
    <property type="match status" value="1"/>
</dbReference>
<keyword evidence="10" id="KW-1185">Reference proteome</keyword>
<dbReference type="PANTHER" id="PTHR13477:SF0">
    <property type="entry name" value="LARGE RIBOSOMAL SUBUNIT PROTEIN ML49"/>
    <property type="match status" value="1"/>
</dbReference>
<accession>A0A8C4IYF3</accession>